<dbReference type="InterPro" id="IPR004589">
    <property type="entry name" value="DNA_helicase_ATP-dep_RecQ"/>
</dbReference>
<dbReference type="InterPro" id="IPR032284">
    <property type="entry name" value="RecQ_Zn-bd"/>
</dbReference>
<keyword evidence="7" id="KW-0238">DNA-binding</keyword>
<dbReference type="InterPro" id="IPR036388">
    <property type="entry name" value="WH-like_DNA-bd_sf"/>
</dbReference>
<keyword evidence="5 11" id="KW-0347">Helicase</keyword>
<dbReference type="GO" id="GO:0003677">
    <property type="term" value="F:DNA binding"/>
    <property type="evidence" value="ECO:0007669"/>
    <property type="project" value="UniProtKB-KW"/>
</dbReference>
<evidence type="ECO:0000256" key="8">
    <source>
        <dbReference type="ARBA" id="ARBA00023235"/>
    </source>
</evidence>
<evidence type="ECO:0000256" key="7">
    <source>
        <dbReference type="ARBA" id="ARBA00023125"/>
    </source>
</evidence>
<dbReference type="Gene3D" id="1.10.10.10">
    <property type="entry name" value="Winged helix-like DNA-binding domain superfamily/Winged helix DNA-binding domain"/>
    <property type="match status" value="1"/>
</dbReference>
<dbReference type="Proteomes" id="UP000663853">
    <property type="component" value="Unassembled WGS sequence"/>
</dbReference>
<dbReference type="Pfam" id="PF16124">
    <property type="entry name" value="RecQ_Zn_bind"/>
    <property type="match status" value="1"/>
</dbReference>
<dbReference type="InterPro" id="IPR036390">
    <property type="entry name" value="WH_DNA-bd_sf"/>
</dbReference>
<dbReference type="SUPFAM" id="SSF52540">
    <property type="entry name" value="P-loop containing nucleoside triphosphate hydrolases"/>
    <property type="match status" value="1"/>
</dbReference>
<dbReference type="SMART" id="SM00956">
    <property type="entry name" value="RQC"/>
    <property type="match status" value="1"/>
</dbReference>
<dbReference type="GO" id="GO:0005737">
    <property type="term" value="C:cytoplasm"/>
    <property type="evidence" value="ECO:0007669"/>
    <property type="project" value="TreeGrafter"/>
</dbReference>
<dbReference type="AlphaFoldDB" id="A0A8H3BR47"/>
<dbReference type="InterPro" id="IPR001650">
    <property type="entry name" value="Helicase_C-like"/>
</dbReference>
<feature type="domain" description="Helicase ATP-binding" evidence="13">
    <location>
        <begin position="21"/>
        <end position="200"/>
    </location>
</feature>
<dbReference type="GO" id="GO:0009378">
    <property type="term" value="F:four-way junction helicase activity"/>
    <property type="evidence" value="ECO:0007669"/>
    <property type="project" value="TreeGrafter"/>
</dbReference>
<keyword evidence="6 11" id="KW-0067">ATP-binding</keyword>
<dbReference type="InterPro" id="IPR014001">
    <property type="entry name" value="Helicase_ATP-bd"/>
</dbReference>
<dbReference type="PROSITE" id="PS51194">
    <property type="entry name" value="HELICASE_CTER"/>
    <property type="match status" value="1"/>
</dbReference>
<organism evidence="15 16">
    <name type="scientific">Rhizoctonia solani</name>
    <dbReference type="NCBI Taxonomy" id="456999"/>
    <lineage>
        <taxon>Eukaryota</taxon>
        <taxon>Fungi</taxon>
        <taxon>Dikarya</taxon>
        <taxon>Basidiomycota</taxon>
        <taxon>Agaricomycotina</taxon>
        <taxon>Agaricomycetes</taxon>
        <taxon>Cantharellales</taxon>
        <taxon>Ceratobasidiaceae</taxon>
        <taxon>Rhizoctonia</taxon>
    </lineage>
</organism>
<dbReference type="InterPro" id="IPR011545">
    <property type="entry name" value="DEAD/DEAH_box_helicase_dom"/>
</dbReference>
<dbReference type="GO" id="GO:0016787">
    <property type="term" value="F:hydrolase activity"/>
    <property type="evidence" value="ECO:0007669"/>
    <property type="project" value="UniProtKB-KW"/>
</dbReference>
<evidence type="ECO:0000256" key="3">
    <source>
        <dbReference type="ARBA" id="ARBA00022741"/>
    </source>
</evidence>
<dbReference type="FunFam" id="3.40.50.300:FF:001389">
    <property type="entry name" value="ATP-dependent DNA helicase RecQ"/>
    <property type="match status" value="1"/>
</dbReference>
<dbReference type="GO" id="GO:0005634">
    <property type="term" value="C:nucleus"/>
    <property type="evidence" value="ECO:0007669"/>
    <property type="project" value="UniProtKB-SubCell"/>
</dbReference>
<keyword evidence="3 11" id="KW-0547">Nucleotide-binding</keyword>
<keyword evidence="9 11" id="KW-0539">Nucleus</keyword>
<evidence type="ECO:0000256" key="4">
    <source>
        <dbReference type="ARBA" id="ARBA00022801"/>
    </source>
</evidence>
<keyword evidence="8" id="KW-0413">Isomerase</keyword>
<evidence type="ECO:0000256" key="2">
    <source>
        <dbReference type="ARBA" id="ARBA00005446"/>
    </source>
</evidence>
<evidence type="ECO:0000256" key="1">
    <source>
        <dbReference type="ARBA" id="ARBA00004123"/>
    </source>
</evidence>
<evidence type="ECO:0000256" key="9">
    <source>
        <dbReference type="ARBA" id="ARBA00023242"/>
    </source>
</evidence>
<dbReference type="CDD" id="cd17920">
    <property type="entry name" value="DEXHc_RecQ"/>
    <property type="match status" value="1"/>
</dbReference>
<name>A0A8H3BR47_9AGAM</name>
<dbReference type="GO" id="GO:0000724">
    <property type="term" value="P:double-strand break repair via homologous recombination"/>
    <property type="evidence" value="ECO:0007669"/>
    <property type="project" value="TreeGrafter"/>
</dbReference>
<dbReference type="GO" id="GO:0005694">
    <property type="term" value="C:chromosome"/>
    <property type="evidence" value="ECO:0007669"/>
    <property type="project" value="TreeGrafter"/>
</dbReference>
<dbReference type="PROSITE" id="PS00690">
    <property type="entry name" value="DEAH_ATP_HELICASE"/>
    <property type="match status" value="1"/>
</dbReference>
<dbReference type="GO" id="GO:0005524">
    <property type="term" value="F:ATP binding"/>
    <property type="evidence" value="ECO:0007669"/>
    <property type="project" value="UniProtKB-KW"/>
</dbReference>
<dbReference type="Pfam" id="PF09382">
    <property type="entry name" value="RQC"/>
    <property type="match status" value="1"/>
</dbReference>
<evidence type="ECO:0000256" key="11">
    <source>
        <dbReference type="RuleBase" id="RU364117"/>
    </source>
</evidence>
<reference evidence="15" key="1">
    <citation type="submission" date="2021-01" db="EMBL/GenBank/DDBJ databases">
        <authorList>
            <person name="Kaushik A."/>
        </authorList>
    </citation>
    <scope>NUCLEOTIDE SEQUENCE</scope>
    <source>
        <strain evidence="15">AG6-10EEA</strain>
    </source>
</reference>
<protein>
    <recommendedName>
        <fullName evidence="11">ATP-dependent DNA helicase</fullName>
        <ecNumber evidence="11">5.6.2.4</ecNumber>
    </recommendedName>
</protein>
<gene>
    <name evidence="15" type="ORF">RDB_LOCUS62832</name>
</gene>
<proteinExistence type="inferred from homology"/>
<comment type="catalytic activity">
    <reaction evidence="11">
        <text>ATP + H2O = ADP + phosphate + H(+)</text>
        <dbReference type="Rhea" id="RHEA:13065"/>
        <dbReference type="ChEBI" id="CHEBI:15377"/>
        <dbReference type="ChEBI" id="CHEBI:15378"/>
        <dbReference type="ChEBI" id="CHEBI:30616"/>
        <dbReference type="ChEBI" id="CHEBI:43474"/>
        <dbReference type="ChEBI" id="CHEBI:456216"/>
    </reaction>
</comment>
<dbReference type="EC" id="5.6.2.4" evidence="11"/>
<feature type="domain" description="Helicase C-terminal" evidence="14">
    <location>
        <begin position="222"/>
        <end position="371"/>
    </location>
</feature>
<evidence type="ECO:0000256" key="12">
    <source>
        <dbReference type="SAM" id="MobiDB-lite"/>
    </source>
</evidence>
<feature type="compositionally biased region" description="Basic and acidic residues" evidence="12">
    <location>
        <begin position="551"/>
        <end position="563"/>
    </location>
</feature>
<dbReference type="GO" id="GO:0006260">
    <property type="term" value="P:DNA replication"/>
    <property type="evidence" value="ECO:0007669"/>
    <property type="project" value="InterPro"/>
</dbReference>
<evidence type="ECO:0000313" key="16">
    <source>
        <dbReference type="Proteomes" id="UP000663853"/>
    </source>
</evidence>
<dbReference type="InterPro" id="IPR018982">
    <property type="entry name" value="RQC_domain"/>
</dbReference>
<dbReference type="Pfam" id="PF00271">
    <property type="entry name" value="Helicase_C"/>
    <property type="match status" value="1"/>
</dbReference>
<evidence type="ECO:0000256" key="6">
    <source>
        <dbReference type="ARBA" id="ARBA00022840"/>
    </source>
</evidence>
<keyword evidence="4 11" id="KW-0378">Hydrolase</keyword>
<dbReference type="Pfam" id="PF00270">
    <property type="entry name" value="DEAD"/>
    <property type="match status" value="1"/>
</dbReference>
<evidence type="ECO:0000259" key="13">
    <source>
        <dbReference type="PROSITE" id="PS51192"/>
    </source>
</evidence>
<evidence type="ECO:0000259" key="14">
    <source>
        <dbReference type="PROSITE" id="PS51194"/>
    </source>
</evidence>
<dbReference type="SUPFAM" id="SSF46785">
    <property type="entry name" value="Winged helix' DNA-binding domain"/>
    <property type="match status" value="1"/>
</dbReference>
<evidence type="ECO:0000256" key="5">
    <source>
        <dbReference type="ARBA" id="ARBA00022806"/>
    </source>
</evidence>
<dbReference type="SMART" id="SM00487">
    <property type="entry name" value="DEXDc"/>
    <property type="match status" value="1"/>
</dbReference>
<comment type="caution">
    <text evidence="15">The sequence shown here is derived from an EMBL/GenBank/DDBJ whole genome shotgun (WGS) entry which is preliminary data.</text>
</comment>
<accession>A0A8H3BR47</accession>
<feature type="region of interest" description="Disordered" evidence="12">
    <location>
        <begin position="543"/>
        <end position="585"/>
    </location>
</feature>
<sequence>MDKLKTVFGLESFRTNQTQAINVTMSGQDVFVLMPTGGGKSLCYQLPAVCTGGRTKGVTFVVSPLKSLMDDQVRQLRNKGIDVILFNSDQSPKAITEARKRLVDRRTKPPLVYVTPEKLEASRDMRQILNELVRQGELARFVIDEAHRISTWGQDFRTAYEGLGFLRQSYPSIPIMALTAIANIRVRRDILTKLGIPGCMKLVQSVNRPNLHYEIHRKRKGVITDIANYIRSHHPRQSGVIYCFSRKKCERVAKVLRDKHDINARHYRAGMTANEKSVTLEAWMSGNCEVIVATVAFGMGIDKPDGDWSRGKGWQTCPLRVMYIMDRMIEKGGKDGQAPPAQAERQRQKDEIRQVVQYCQNTIDCQQSQILAYFGERFNPAHCKTCDNCASHSEEMSHEDMTKVACMALELVQSIGTARPIMNEVIDAFRGSKRKGILDKGFNHSPMFGKGSKLSLETAERLFHHLLFKDALKEEYYRNEKGFSIPFIELGDCTNDYIDGRKEFTLPIRLAEKSTEKQPAEIVASAANKCQYPATTWRIAEKLPSTSSLRPSEDTRPLDHARADWAGSDDADNSSSIESRSGVDDTEEIDNFWAPDLEAIEVQKEGIPTDVPISQVDFVFSDSVPDLDDAFVEQLGRLRKRRESLANLFGLDDPDIVLCEEILEELALLDCTDDEEFKQSLRSALGSDNDFNEKFELFGKSFMELCLTKPSYVHKTVRRTGTLTGYNSQTI</sequence>
<evidence type="ECO:0000313" key="15">
    <source>
        <dbReference type="EMBL" id="CAE6461687.1"/>
    </source>
</evidence>
<comment type="catalytic activity">
    <reaction evidence="10 11">
        <text>Couples ATP hydrolysis with the unwinding of duplex DNA by translocating in the 3'-5' direction.</text>
        <dbReference type="EC" id="5.6.2.4"/>
    </reaction>
</comment>
<dbReference type="InterPro" id="IPR002464">
    <property type="entry name" value="DNA/RNA_helicase_DEAH_CS"/>
</dbReference>
<dbReference type="Gene3D" id="3.40.50.300">
    <property type="entry name" value="P-loop containing nucleotide triphosphate hydrolases"/>
    <property type="match status" value="2"/>
</dbReference>
<dbReference type="PANTHER" id="PTHR13710:SF153">
    <property type="entry name" value="RECQ-LIKE DNA HELICASE BLM"/>
    <property type="match status" value="1"/>
</dbReference>
<dbReference type="GO" id="GO:0043138">
    <property type="term" value="F:3'-5' DNA helicase activity"/>
    <property type="evidence" value="ECO:0007669"/>
    <property type="project" value="UniProtKB-EC"/>
</dbReference>
<dbReference type="PANTHER" id="PTHR13710">
    <property type="entry name" value="DNA HELICASE RECQ FAMILY MEMBER"/>
    <property type="match status" value="1"/>
</dbReference>
<dbReference type="NCBIfam" id="TIGR00614">
    <property type="entry name" value="recQ_fam"/>
    <property type="match status" value="1"/>
</dbReference>
<comment type="similarity">
    <text evidence="2 11">Belongs to the helicase family. RecQ subfamily.</text>
</comment>
<dbReference type="PROSITE" id="PS51192">
    <property type="entry name" value="HELICASE_ATP_BIND_1"/>
    <property type="match status" value="1"/>
</dbReference>
<evidence type="ECO:0000256" key="10">
    <source>
        <dbReference type="ARBA" id="ARBA00034617"/>
    </source>
</evidence>
<dbReference type="InterPro" id="IPR027417">
    <property type="entry name" value="P-loop_NTPase"/>
</dbReference>
<dbReference type="EMBL" id="CAJMXA010001489">
    <property type="protein sequence ID" value="CAE6461687.1"/>
    <property type="molecule type" value="Genomic_DNA"/>
</dbReference>
<comment type="subcellular location">
    <subcellularLocation>
        <location evidence="1 11">Nucleus</location>
    </subcellularLocation>
</comment>